<keyword evidence="10" id="KW-1185">Reference proteome</keyword>
<evidence type="ECO:0000256" key="5">
    <source>
        <dbReference type="ARBA" id="ARBA00022989"/>
    </source>
</evidence>
<dbReference type="Pfam" id="PF00528">
    <property type="entry name" value="BPD_transp_1"/>
    <property type="match status" value="1"/>
</dbReference>
<dbReference type="Gene3D" id="1.10.3720.10">
    <property type="entry name" value="MetI-like"/>
    <property type="match status" value="1"/>
</dbReference>
<keyword evidence="4 7" id="KW-0812">Transmembrane</keyword>
<dbReference type="EMBL" id="JBHSWI010000001">
    <property type="protein sequence ID" value="MFC6646275.1"/>
    <property type="molecule type" value="Genomic_DNA"/>
</dbReference>
<dbReference type="SUPFAM" id="SSF161098">
    <property type="entry name" value="MetI-like"/>
    <property type="match status" value="1"/>
</dbReference>
<dbReference type="InterPro" id="IPR000515">
    <property type="entry name" value="MetI-like"/>
</dbReference>
<organism evidence="9 10">
    <name type="scientific">Granulicella cerasi</name>
    <dbReference type="NCBI Taxonomy" id="741063"/>
    <lineage>
        <taxon>Bacteria</taxon>
        <taxon>Pseudomonadati</taxon>
        <taxon>Acidobacteriota</taxon>
        <taxon>Terriglobia</taxon>
        <taxon>Terriglobales</taxon>
        <taxon>Acidobacteriaceae</taxon>
        <taxon>Granulicella</taxon>
    </lineage>
</organism>
<feature type="transmembrane region" description="Helical" evidence="7">
    <location>
        <begin position="218"/>
        <end position="236"/>
    </location>
</feature>
<sequence length="248" mass="27153">MRKLRQLLKQSWAVVLLLALWQLWVSLSNYNSIVVVAPLQVVHDIVTHPRLYLLPTLWTLGFSLGGLAIGMTAGVMLAVFSWRSRLLGGALQAGSLVLLATPVVCLIPILARMFGYTSRTELLTVALMTFFPGFVYGAAGLRRLPRRTGEFFQTLAASSNKRLLLLALPSAMPDLAVALRVGTASSVLVTVTAEYLMQTGGLGNLFAVTMQEFNLRRALGASIVAMVLSTILYELASHAEKHIRLRFR</sequence>
<dbReference type="PROSITE" id="PS50928">
    <property type="entry name" value="ABC_TM1"/>
    <property type="match status" value="1"/>
</dbReference>
<dbReference type="CDD" id="cd06261">
    <property type="entry name" value="TM_PBP2"/>
    <property type="match status" value="1"/>
</dbReference>
<dbReference type="InterPro" id="IPR035906">
    <property type="entry name" value="MetI-like_sf"/>
</dbReference>
<accession>A0ABW1ZBI2</accession>
<feature type="transmembrane region" description="Helical" evidence="7">
    <location>
        <begin position="86"/>
        <end position="110"/>
    </location>
</feature>
<name>A0ABW1ZBI2_9BACT</name>
<feature type="transmembrane region" description="Helical" evidence="7">
    <location>
        <begin position="122"/>
        <end position="142"/>
    </location>
</feature>
<dbReference type="Proteomes" id="UP001596391">
    <property type="component" value="Unassembled WGS sequence"/>
</dbReference>
<protein>
    <submittedName>
        <fullName evidence="9">ABC transporter permease</fullName>
    </submittedName>
</protein>
<evidence type="ECO:0000256" key="1">
    <source>
        <dbReference type="ARBA" id="ARBA00004651"/>
    </source>
</evidence>
<proteinExistence type="inferred from homology"/>
<evidence type="ECO:0000259" key="8">
    <source>
        <dbReference type="PROSITE" id="PS50928"/>
    </source>
</evidence>
<evidence type="ECO:0000313" key="10">
    <source>
        <dbReference type="Proteomes" id="UP001596391"/>
    </source>
</evidence>
<dbReference type="RefSeq" id="WP_263369962.1">
    <property type="nucleotide sequence ID" value="NZ_JAGSYD010000001.1"/>
</dbReference>
<feature type="transmembrane region" description="Helical" evidence="7">
    <location>
        <begin position="52"/>
        <end position="79"/>
    </location>
</feature>
<dbReference type="PANTHER" id="PTHR30151:SF20">
    <property type="entry name" value="ABC TRANSPORTER PERMEASE PROTEIN HI_0355-RELATED"/>
    <property type="match status" value="1"/>
</dbReference>
<feature type="domain" description="ABC transmembrane type-1" evidence="8">
    <location>
        <begin position="56"/>
        <end position="236"/>
    </location>
</feature>
<keyword evidence="5 7" id="KW-1133">Transmembrane helix</keyword>
<evidence type="ECO:0000256" key="6">
    <source>
        <dbReference type="ARBA" id="ARBA00023136"/>
    </source>
</evidence>
<comment type="subcellular location">
    <subcellularLocation>
        <location evidence="1 7">Cell membrane</location>
        <topology evidence="1 7">Multi-pass membrane protein</topology>
    </subcellularLocation>
</comment>
<evidence type="ECO:0000256" key="3">
    <source>
        <dbReference type="ARBA" id="ARBA00022475"/>
    </source>
</evidence>
<evidence type="ECO:0000313" key="9">
    <source>
        <dbReference type="EMBL" id="MFC6646275.1"/>
    </source>
</evidence>
<keyword evidence="3" id="KW-1003">Cell membrane</keyword>
<evidence type="ECO:0000256" key="7">
    <source>
        <dbReference type="RuleBase" id="RU363032"/>
    </source>
</evidence>
<comment type="similarity">
    <text evidence="7">Belongs to the binding-protein-dependent transport system permease family.</text>
</comment>
<evidence type="ECO:0000256" key="4">
    <source>
        <dbReference type="ARBA" id="ARBA00022692"/>
    </source>
</evidence>
<keyword evidence="2 7" id="KW-0813">Transport</keyword>
<keyword evidence="6 7" id="KW-0472">Membrane</keyword>
<reference evidence="10" key="1">
    <citation type="journal article" date="2019" name="Int. J. Syst. Evol. Microbiol.">
        <title>The Global Catalogue of Microorganisms (GCM) 10K type strain sequencing project: providing services to taxonomists for standard genome sequencing and annotation.</title>
        <authorList>
            <consortium name="The Broad Institute Genomics Platform"/>
            <consortium name="The Broad Institute Genome Sequencing Center for Infectious Disease"/>
            <person name="Wu L."/>
            <person name="Ma J."/>
        </authorList>
    </citation>
    <scope>NUCLEOTIDE SEQUENCE [LARGE SCALE GENOMIC DNA]</scope>
    <source>
        <strain evidence="10">CGMCC 1.16026</strain>
    </source>
</reference>
<evidence type="ECO:0000256" key="2">
    <source>
        <dbReference type="ARBA" id="ARBA00022448"/>
    </source>
</evidence>
<gene>
    <name evidence="9" type="ORF">ACFQBQ_11905</name>
</gene>
<dbReference type="PANTHER" id="PTHR30151">
    <property type="entry name" value="ALKANE SULFONATE ABC TRANSPORTER-RELATED, MEMBRANE SUBUNIT"/>
    <property type="match status" value="1"/>
</dbReference>
<comment type="caution">
    <text evidence="9">The sequence shown here is derived from an EMBL/GenBank/DDBJ whole genome shotgun (WGS) entry which is preliminary data.</text>
</comment>